<dbReference type="OrthoDB" id="9813918at2"/>
<dbReference type="InterPro" id="IPR029052">
    <property type="entry name" value="Metallo-depent_PP-like"/>
</dbReference>
<dbReference type="EMBL" id="ADVR01000014">
    <property type="protein sequence ID" value="EFO81364.1"/>
    <property type="molecule type" value="Genomic_DNA"/>
</dbReference>
<dbReference type="SUPFAM" id="SSF56300">
    <property type="entry name" value="Metallo-dependent phosphatases"/>
    <property type="match status" value="1"/>
</dbReference>
<dbReference type="Gene3D" id="3.60.21.10">
    <property type="match status" value="1"/>
</dbReference>
<organism evidence="3 4">
    <name type="scientific">Oscillochloris trichoides DG-6</name>
    <dbReference type="NCBI Taxonomy" id="765420"/>
    <lineage>
        <taxon>Bacteria</taxon>
        <taxon>Bacillati</taxon>
        <taxon>Chloroflexota</taxon>
        <taxon>Chloroflexia</taxon>
        <taxon>Chloroflexales</taxon>
        <taxon>Chloroflexineae</taxon>
        <taxon>Oscillochloridaceae</taxon>
        <taxon>Oscillochloris</taxon>
    </lineage>
</organism>
<reference evidence="3 4" key="1">
    <citation type="journal article" date="2011" name="J. Bacteriol.">
        <title>Draft genome sequence of the anoxygenic filamentous phototrophic bacterium Oscillochloris trichoides subsp. DG-6.</title>
        <authorList>
            <person name="Kuznetsov B.B."/>
            <person name="Ivanovsky R.N."/>
            <person name="Keppen O.I."/>
            <person name="Sukhacheva M.V."/>
            <person name="Bumazhkin B.K."/>
            <person name="Patutina E.O."/>
            <person name="Beletsky A.V."/>
            <person name="Mardanov A.V."/>
            <person name="Baslerov R.V."/>
            <person name="Panteleeva A.N."/>
            <person name="Kolganova T.V."/>
            <person name="Ravin N.V."/>
            <person name="Skryabin K.G."/>
        </authorList>
    </citation>
    <scope>NUCLEOTIDE SEQUENCE [LARGE SCALE GENOMIC DNA]</scope>
    <source>
        <strain evidence="3 4">DG-6</strain>
    </source>
</reference>
<dbReference type="PANTHER" id="PTHR42850:SF2">
    <property type="entry name" value="BLL5683 PROTEIN"/>
    <property type="match status" value="1"/>
</dbReference>
<comment type="similarity">
    <text evidence="1">Belongs to the metallophosphoesterase superfamily. YfcE family.</text>
</comment>
<evidence type="ECO:0000313" key="4">
    <source>
        <dbReference type="Proteomes" id="UP000054010"/>
    </source>
</evidence>
<feature type="domain" description="Calcineurin-like phosphoesterase" evidence="2">
    <location>
        <begin position="1"/>
        <end position="200"/>
    </location>
</feature>
<dbReference type="InterPro" id="IPR011152">
    <property type="entry name" value="Pesterase_MJ0912"/>
</dbReference>
<evidence type="ECO:0000259" key="2">
    <source>
        <dbReference type="Pfam" id="PF12850"/>
    </source>
</evidence>
<sequence>MKIAILADIHANLAALHAVVEDIEAWSPDTVIVAGDIVNRGPQSDACLDLILRLRDERGWQVIAGNHEGYILRYAHDVTLPDFPTSGPRYEFSRLIGWAYAQLRDRLAALAALPERFDLDTSQGALYVLHASVRHNRDGVLAASDDAELRQQIDPAAAVFCVGHTHMPFVRRVDTTLVVNVGSVGLPFDGDTRAAYARLTLGRAGWNAEIRRVAYDLAATERVFISSGALEAIGPMAQIMLRELQTGESLMFHFLPRYSPAIHAGAISVADAVREFL</sequence>
<keyword evidence="4" id="KW-1185">Reference proteome</keyword>
<dbReference type="Proteomes" id="UP000054010">
    <property type="component" value="Unassembled WGS sequence"/>
</dbReference>
<dbReference type="GO" id="GO:0005737">
    <property type="term" value="C:cytoplasm"/>
    <property type="evidence" value="ECO:0007669"/>
    <property type="project" value="TreeGrafter"/>
</dbReference>
<dbReference type="HOGENOM" id="CLU_074761_0_0_0"/>
<accession>E1IBR2</accession>
<name>E1IBR2_9CHLR</name>
<dbReference type="InterPro" id="IPR024654">
    <property type="entry name" value="Calcineurin-like_PHP_lpxH"/>
</dbReference>
<dbReference type="eggNOG" id="COG0639">
    <property type="taxonomic scope" value="Bacteria"/>
</dbReference>
<dbReference type="InterPro" id="IPR050126">
    <property type="entry name" value="Ap4A_hydrolase"/>
</dbReference>
<gene>
    <name evidence="3" type="ORF">OSCT_0763</name>
</gene>
<dbReference type="GO" id="GO:0016791">
    <property type="term" value="F:phosphatase activity"/>
    <property type="evidence" value="ECO:0007669"/>
    <property type="project" value="TreeGrafter"/>
</dbReference>
<evidence type="ECO:0000313" key="3">
    <source>
        <dbReference type="EMBL" id="EFO81364.1"/>
    </source>
</evidence>
<comment type="caution">
    <text evidence="3">The sequence shown here is derived from an EMBL/GenBank/DDBJ whole genome shotgun (WGS) entry which is preliminary data.</text>
</comment>
<dbReference type="PANTHER" id="PTHR42850">
    <property type="entry name" value="METALLOPHOSPHOESTERASE"/>
    <property type="match status" value="1"/>
</dbReference>
<protein>
    <submittedName>
        <fullName evidence="3">Metallophosphoesterase</fullName>
    </submittedName>
</protein>
<dbReference type="AlphaFoldDB" id="E1IBR2"/>
<dbReference type="Pfam" id="PF12850">
    <property type="entry name" value="Metallophos_2"/>
    <property type="match status" value="1"/>
</dbReference>
<dbReference type="PIRSF" id="PIRSF000883">
    <property type="entry name" value="Pesterase_MJ0912"/>
    <property type="match status" value="1"/>
</dbReference>
<evidence type="ECO:0000256" key="1">
    <source>
        <dbReference type="ARBA" id="ARBA00008950"/>
    </source>
</evidence>
<proteinExistence type="inferred from homology"/>
<dbReference type="STRING" id="765420.OSCT_0763"/>